<dbReference type="GO" id="GO:0016491">
    <property type="term" value="F:oxidoreductase activity"/>
    <property type="evidence" value="ECO:0007669"/>
    <property type="project" value="UniProtKB-KW"/>
</dbReference>
<dbReference type="Pfam" id="PF14833">
    <property type="entry name" value="NAD_binding_11"/>
    <property type="match status" value="1"/>
</dbReference>
<dbReference type="InterPro" id="IPR006115">
    <property type="entry name" value="6PGDH_NADP-bd"/>
</dbReference>
<dbReference type="PANTHER" id="PTHR43060">
    <property type="entry name" value="3-HYDROXYISOBUTYRATE DEHYDROGENASE-LIKE 1, MITOCHONDRIAL-RELATED"/>
    <property type="match status" value="1"/>
</dbReference>
<evidence type="ECO:0000313" key="7">
    <source>
        <dbReference type="EMBL" id="MBK0392028.1"/>
    </source>
</evidence>
<dbReference type="PIRSF" id="PIRSF000103">
    <property type="entry name" value="HIBADH"/>
    <property type="match status" value="1"/>
</dbReference>
<dbReference type="SUPFAM" id="SSF51735">
    <property type="entry name" value="NAD(P)-binding Rossmann-fold domains"/>
    <property type="match status" value="1"/>
</dbReference>
<dbReference type="PANTHER" id="PTHR43060:SF15">
    <property type="entry name" value="3-HYDROXYISOBUTYRATE DEHYDROGENASE-LIKE 1, MITOCHONDRIAL-RELATED"/>
    <property type="match status" value="1"/>
</dbReference>
<evidence type="ECO:0000259" key="6">
    <source>
        <dbReference type="Pfam" id="PF14833"/>
    </source>
</evidence>
<dbReference type="SUPFAM" id="SSF48179">
    <property type="entry name" value="6-phosphogluconate dehydrogenase C-terminal domain-like"/>
    <property type="match status" value="1"/>
</dbReference>
<dbReference type="AlphaFoldDB" id="A0A934PZM6"/>
<dbReference type="Proteomes" id="UP000617041">
    <property type="component" value="Unassembled WGS sequence"/>
</dbReference>
<dbReference type="Pfam" id="PF03446">
    <property type="entry name" value="NAD_binding_2"/>
    <property type="match status" value="1"/>
</dbReference>
<dbReference type="InterPro" id="IPR036291">
    <property type="entry name" value="NAD(P)-bd_dom_sf"/>
</dbReference>
<evidence type="ECO:0000256" key="4">
    <source>
        <dbReference type="SAM" id="MobiDB-lite"/>
    </source>
</evidence>
<feature type="domain" description="6-phosphogluconate dehydrogenase NADP-binding" evidence="5">
    <location>
        <begin position="32"/>
        <end position="191"/>
    </location>
</feature>
<evidence type="ECO:0000313" key="8">
    <source>
        <dbReference type="Proteomes" id="UP000617041"/>
    </source>
</evidence>
<dbReference type="Gene3D" id="3.40.50.720">
    <property type="entry name" value="NAD(P)-binding Rossmann-like Domain"/>
    <property type="match status" value="1"/>
</dbReference>
<reference evidence="7" key="1">
    <citation type="submission" date="2020-12" db="EMBL/GenBank/DDBJ databases">
        <title>Ramlibacter sp. nov., isolated from a freshwater alga, Cryptomonas.</title>
        <authorList>
            <person name="Kim H.M."/>
            <person name="Jeon C.O."/>
        </authorList>
    </citation>
    <scope>NUCLEOTIDE SEQUENCE</scope>
    <source>
        <strain evidence="7">CrO1</strain>
    </source>
</reference>
<dbReference type="InterPro" id="IPR029154">
    <property type="entry name" value="HIBADH-like_NADP-bd"/>
</dbReference>
<dbReference type="InterPro" id="IPR015815">
    <property type="entry name" value="HIBADH-related"/>
</dbReference>
<accession>A0A934PZM6</accession>
<evidence type="ECO:0000259" key="5">
    <source>
        <dbReference type="Pfam" id="PF03446"/>
    </source>
</evidence>
<protein>
    <submittedName>
        <fullName evidence="7">NAD(P)-dependent oxidoreductase</fullName>
    </submittedName>
</protein>
<keyword evidence="1" id="KW-0560">Oxidoreductase</keyword>
<gene>
    <name evidence="7" type="ORF">I8E28_05450</name>
</gene>
<dbReference type="Gene3D" id="1.10.1040.10">
    <property type="entry name" value="N-(1-d-carboxylethyl)-l-norvaline Dehydrogenase, domain 2"/>
    <property type="match status" value="1"/>
</dbReference>
<keyword evidence="2" id="KW-0520">NAD</keyword>
<feature type="region of interest" description="Disordered" evidence="4">
    <location>
        <begin position="1"/>
        <end position="28"/>
    </location>
</feature>
<name>A0A934PZM6_9BURK</name>
<dbReference type="InterPro" id="IPR008927">
    <property type="entry name" value="6-PGluconate_DH-like_C_sf"/>
</dbReference>
<dbReference type="InterPro" id="IPR013328">
    <property type="entry name" value="6PGD_dom2"/>
</dbReference>
<evidence type="ECO:0000256" key="3">
    <source>
        <dbReference type="PIRSR" id="PIRSR000103-1"/>
    </source>
</evidence>
<organism evidence="7 8">
    <name type="scientific">Ramlibacter algicola</name>
    <dbReference type="NCBI Taxonomy" id="2795217"/>
    <lineage>
        <taxon>Bacteria</taxon>
        <taxon>Pseudomonadati</taxon>
        <taxon>Pseudomonadota</taxon>
        <taxon>Betaproteobacteria</taxon>
        <taxon>Burkholderiales</taxon>
        <taxon>Comamonadaceae</taxon>
        <taxon>Ramlibacter</taxon>
    </lineage>
</organism>
<comment type="caution">
    <text evidence="7">The sequence shown here is derived from an EMBL/GenBank/DDBJ whole genome shotgun (WGS) entry which is preliminary data.</text>
</comment>
<evidence type="ECO:0000256" key="2">
    <source>
        <dbReference type="ARBA" id="ARBA00023027"/>
    </source>
</evidence>
<proteinExistence type="predicted"/>
<keyword evidence="8" id="KW-1185">Reference proteome</keyword>
<sequence length="318" mass="31944">MSIDGPPLDANAPSGGSEPQAVGERGGSQCDTVGIVGVGNMGGGMAGRLLSLGWAVQACDLVEAKVQALVAAGAQAAASPAAAAQGATALIVCVVDASQADDVLFGAQGAAGTLQAGTPVLLCPTIAPEDTERLAARLDALGLLPIDSPMSGGPQRALEGSMSLMVACSDAAADRAGPLLQALSSKVFRVGTRCGDGARTKLVNNLLAGINLVGAAEAIAMAERLGLDARRTLDVIEQSSGQSWIGSDRMRRALEGDYEPRAHVTLLQKDTRLAVEAATRAGFQGPLGSAARDVFAQAADAGLAQQDDAAVLQVIRAA</sequence>
<dbReference type="EMBL" id="JAEDAO010000001">
    <property type="protein sequence ID" value="MBK0392028.1"/>
    <property type="molecule type" value="Genomic_DNA"/>
</dbReference>
<feature type="active site" evidence="3">
    <location>
        <position position="201"/>
    </location>
</feature>
<evidence type="ECO:0000256" key="1">
    <source>
        <dbReference type="ARBA" id="ARBA00023002"/>
    </source>
</evidence>
<dbReference type="GO" id="GO:0050661">
    <property type="term" value="F:NADP binding"/>
    <property type="evidence" value="ECO:0007669"/>
    <property type="project" value="InterPro"/>
</dbReference>
<dbReference type="GO" id="GO:0051287">
    <property type="term" value="F:NAD binding"/>
    <property type="evidence" value="ECO:0007669"/>
    <property type="project" value="InterPro"/>
</dbReference>
<feature type="domain" description="3-hydroxyisobutyrate dehydrogenase-like NAD-binding" evidence="6">
    <location>
        <begin position="195"/>
        <end position="314"/>
    </location>
</feature>